<dbReference type="NCBIfam" id="TIGR00964">
    <property type="entry name" value="secE_bact"/>
    <property type="match status" value="1"/>
</dbReference>
<dbReference type="GO" id="GO:0006605">
    <property type="term" value="P:protein targeting"/>
    <property type="evidence" value="ECO:0007669"/>
    <property type="project" value="UniProtKB-UniRule"/>
</dbReference>
<evidence type="ECO:0000256" key="7">
    <source>
        <dbReference type="ARBA" id="ARBA00023010"/>
    </source>
</evidence>
<keyword evidence="6 9" id="KW-1133">Transmembrane helix</keyword>
<dbReference type="EMBL" id="MGJT01000031">
    <property type="protein sequence ID" value="OGN11476.1"/>
    <property type="molecule type" value="Genomic_DNA"/>
</dbReference>
<dbReference type="Pfam" id="PF00584">
    <property type="entry name" value="SecE"/>
    <property type="match status" value="1"/>
</dbReference>
<comment type="function">
    <text evidence="9">Essential subunit of the Sec protein translocation channel SecYEG. Clamps together the 2 halves of SecY. May contact the channel plug during translocation.</text>
</comment>
<dbReference type="AlphaFoldDB" id="A0A1F8FGQ8"/>
<evidence type="ECO:0000313" key="11">
    <source>
        <dbReference type="Proteomes" id="UP000178197"/>
    </source>
</evidence>
<evidence type="ECO:0000256" key="4">
    <source>
        <dbReference type="ARBA" id="ARBA00022692"/>
    </source>
</evidence>
<accession>A0A1F8FGQ8</accession>
<evidence type="ECO:0000256" key="8">
    <source>
        <dbReference type="ARBA" id="ARBA00023136"/>
    </source>
</evidence>
<dbReference type="PROSITE" id="PS01067">
    <property type="entry name" value="SECE_SEC61G"/>
    <property type="match status" value="1"/>
</dbReference>
<keyword evidence="4 9" id="KW-0812">Transmembrane</keyword>
<comment type="similarity">
    <text evidence="9">Belongs to the SecE/SEC61-gamma family.</text>
</comment>
<dbReference type="GO" id="GO:0009306">
    <property type="term" value="P:protein secretion"/>
    <property type="evidence" value="ECO:0007669"/>
    <property type="project" value="UniProtKB-UniRule"/>
</dbReference>
<dbReference type="InterPro" id="IPR005807">
    <property type="entry name" value="SecE_bac"/>
</dbReference>
<dbReference type="PANTHER" id="PTHR33910:SF1">
    <property type="entry name" value="PROTEIN TRANSLOCASE SUBUNIT SECE"/>
    <property type="match status" value="1"/>
</dbReference>
<keyword evidence="7 9" id="KW-0811">Translocation</keyword>
<keyword evidence="5 9" id="KW-0653">Protein transport</keyword>
<evidence type="ECO:0000256" key="3">
    <source>
        <dbReference type="ARBA" id="ARBA00022475"/>
    </source>
</evidence>
<evidence type="ECO:0000256" key="5">
    <source>
        <dbReference type="ARBA" id="ARBA00022927"/>
    </source>
</evidence>
<sequence length="60" mass="6772">MNSIANFLKDVKLELGRVNWPTKQQTTKYTGAVVVLSLVIAGFLGALDFVFTWILNRFIL</sequence>
<feature type="transmembrane region" description="Helical" evidence="9">
    <location>
        <begin position="29"/>
        <end position="55"/>
    </location>
</feature>
<evidence type="ECO:0000313" key="10">
    <source>
        <dbReference type="EMBL" id="OGN11476.1"/>
    </source>
</evidence>
<evidence type="ECO:0000256" key="9">
    <source>
        <dbReference type="HAMAP-Rule" id="MF_00422"/>
    </source>
</evidence>
<comment type="caution">
    <text evidence="10">The sequence shown here is derived from an EMBL/GenBank/DDBJ whole genome shotgun (WGS) entry which is preliminary data.</text>
</comment>
<evidence type="ECO:0000256" key="6">
    <source>
        <dbReference type="ARBA" id="ARBA00022989"/>
    </source>
</evidence>
<dbReference type="GO" id="GO:0065002">
    <property type="term" value="P:intracellular protein transmembrane transport"/>
    <property type="evidence" value="ECO:0007669"/>
    <property type="project" value="UniProtKB-UniRule"/>
</dbReference>
<keyword evidence="2 9" id="KW-0813">Transport</keyword>
<comment type="subcellular location">
    <subcellularLocation>
        <location evidence="9">Cell membrane</location>
        <topology evidence="9">Single-pass membrane protein</topology>
    </subcellularLocation>
    <subcellularLocation>
        <location evidence="1">Membrane</location>
    </subcellularLocation>
</comment>
<proteinExistence type="inferred from homology"/>
<comment type="subunit">
    <text evidence="9">Component of the Sec protein translocase complex. Heterotrimer consisting of SecY, SecE and SecG subunits. The heterotrimers can form oligomers, although 1 heterotrimer is thought to be able to translocate proteins. Interacts with the ribosome. Interacts with SecDF, and other proteins may be involved. Interacts with SecA.</text>
</comment>
<evidence type="ECO:0000256" key="1">
    <source>
        <dbReference type="ARBA" id="ARBA00004370"/>
    </source>
</evidence>
<evidence type="ECO:0000256" key="2">
    <source>
        <dbReference type="ARBA" id="ARBA00022448"/>
    </source>
</evidence>
<name>A0A1F8FGQ8_9BACT</name>
<keyword evidence="3 9" id="KW-1003">Cell membrane</keyword>
<dbReference type="HAMAP" id="MF_00422">
    <property type="entry name" value="SecE"/>
    <property type="match status" value="1"/>
</dbReference>
<dbReference type="GO" id="GO:0005886">
    <property type="term" value="C:plasma membrane"/>
    <property type="evidence" value="ECO:0007669"/>
    <property type="project" value="UniProtKB-SubCell"/>
</dbReference>
<protein>
    <recommendedName>
        <fullName evidence="9">Protein translocase subunit SecE</fullName>
    </recommendedName>
</protein>
<dbReference type="GO" id="GO:0043952">
    <property type="term" value="P:protein transport by the Sec complex"/>
    <property type="evidence" value="ECO:0007669"/>
    <property type="project" value="UniProtKB-UniRule"/>
</dbReference>
<dbReference type="Proteomes" id="UP000178197">
    <property type="component" value="Unassembled WGS sequence"/>
</dbReference>
<dbReference type="InterPro" id="IPR001901">
    <property type="entry name" value="Translocase_SecE/Sec61-g"/>
</dbReference>
<keyword evidence="8 9" id="KW-0472">Membrane</keyword>
<reference evidence="10 11" key="1">
    <citation type="journal article" date="2016" name="Nat. Commun.">
        <title>Thousands of microbial genomes shed light on interconnected biogeochemical processes in an aquifer system.</title>
        <authorList>
            <person name="Anantharaman K."/>
            <person name="Brown C.T."/>
            <person name="Hug L.A."/>
            <person name="Sharon I."/>
            <person name="Castelle C.J."/>
            <person name="Probst A.J."/>
            <person name="Thomas B.C."/>
            <person name="Singh A."/>
            <person name="Wilkins M.J."/>
            <person name="Karaoz U."/>
            <person name="Brodie E.L."/>
            <person name="Williams K.H."/>
            <person name="Hubbard S.S."/>
            <person name="Banfield J.F."/>
        </authorList>
    </citation>
    <scope>NUCLEOTIDE SEQUENCE [LARGE SCALE GENOMIC DNA]</scope>
</reference>
<dbReference type="InterPro" id="IPR038379">
    <property type="entry name" value="SecE_sf"/>
</dbReference>
<dbReference type="GO" id="GO:0008320">
    <property type="term" value="F:protein transmembrane transporter activity"/>
    <property type="evidence" value="ECO:0007669"/>
    <property type="project" value="UniProtKB-UniRule"/>
</dbReference>
<organism evidence="10 11">
    <name type="scientific">Candidatus Yanofskybacteria bacterium RIFCSPHIGHO2_02_FULL_43_15c</name>
    <dbReference type="NCBI Taxonomy" id="1802679"/>
    <lineage>
        <taxon>Bacteria</taxon>
        <taxon>Candidatus Yanofskyibacteriota</taxon>
    </lineage>
</organism>
<gene>
    <name evidence="9" type="primary">secE</name>
    <name evidence="10" type="ORF">A3C71_02360</name>
</gene>
<dbReference type="PANTHER" id="PTHR33910">
    <property type="entry name" value="PROTEIN TRANSLOCASE SUBUNIT SECE"/>
    <property type="match status" value="1"/>
</dbReference>
<dbReference type="Gene3D" id="1.20.5.1030">
    <property type="entry name" value="Preprotein translocase secy subunit"/>
    <property type="match status" value="1"/>
</dbReference>